<protein>
    <submittedName>
        <fullName evidence="2">Uncharacterized protein</fullName>
    </submittedName>
</protein>
<gene>
    <name evidence="2" type="ORF">SAMN05421664_3607</name>
</gene>
<dbReference type="STRING" id="311333.SAMN05421664_3607"/>
<keyword evidence="3" id="KW-1185">Reference proteome</keyword>
<reference evidence="3" key="1">
    <citation type="submission" date="2016-10" db="EMBL/GenBank/DDBJ databases">
        <authorList>
            <person name="Varghese N."/>
            <person name="Submissions S."/>
        </authorList>
    </citation>
    <scope>NUCLEOTIDE SEQUENCE [LARGE SCALE GENOMIC DNA]</scope>
    <source>
        <strain evidence="3">DSM 17072</strain>
    </source>
</reference>
<dbReference type="Proteomes" id="UP000199627">
    <property type="component" value="Unassembled WGS sequence"/>
</dbReference>
<evidence type="ECO:0000313" key="3">
    <source>
        <dbReference type="Proteomes" id="UP000199627"/>
    </source>
</evidence>
<dbReference type="AlphaFoldDB" id="A0A1H1GDN7"/>
<feature type="compositionally biased region" description="Polar residues" evidence="1">
    <location>
        <begin position="59"/>
        <end position="81"/>
    </location>
</feature>
<dbReference type="RefSeq" id="WP_089757074.1">
    <property type="nucleotide sequence ID" value="NZ_FNKL01000004.1"/>
</dbReference>
<accession>A0A1H1GDN7</accession>
<proteinExistence type="predicted"/>
<evidence type="ECO:0000313" key="2">
    <source>
        <dbReference type="EMBL" id="SDR11225.1"/>
    </source>
</evidence>
<evidence type="ECO:0000256" key="1">
    <source>
        <dbReference type="SAM" id="MobiDB-lite"/>
    </source>
</evidence>
<feature type="compositionally biased region" description="Low complexity" evidence="1">
    <location>
        <begin position="29"/>
        <end position="57"/>
    </location>
</feature>
<feature type="region of interest" description="Disordered" evidence="1">
    <location>
        <begin position="26"/>
        <end position="81"/>
    </location>
</feature>
<organism evidence="2 3">
    <name type="scientific">Chryseobacterium soldanellicola</name>
    <dbReference type="NCBI Taxonomy" id="311333"/>
    <lineage>
        <taxon>Bacteria</taxon>
        <taxon>Pseudomonadati</taxon>
        <taxon>Bacteroidota</taxon>
        <taxon>Flavobacteriia</taxon>
        <taxon>Flavobacteriales</taxon>
        <taxon>Weeksellaceae</taxon>
        <taxon>Chryseobacterium group</taxon>
        <taxon>Chryseobacterium</taxon>
    </lineage>
</organism>
<name>A0A1H1GDN7_9FLAO</name>
<dbReference type="EMBL" id="FNKL01000004">
    <property type="protein sequence ID" value="SDR11225.1"/>
    <property type="molecule type" value="Genomic_DNA"/>
</dbReference>
<dbReference type="PROSITE" id="PS51257">
    <property type="entry name" value="PROKAR_LIPOPROTEIN"/>
    <property type="match status" value="1"/>
</dbReference>
<sequence length="81" mass="8561">MKTILSLSLVAGFLVLSCKKETENKTYNSADSLSTADTTTTVSPPSSTADTMATDTARQTENSKINAANSTPQKDTVTTKK</sequence>